<dbReference type="EMBL" id="PDCK01000043">
    <property type="protein sequence ID" value="PRQ33028.1"/>
    <property type="molecule type" value="Genomic_DNA"/>
</dbReference>
<dbReference type="Gramene" id="PRQ33028">
    <property type="protein sequence ID" value="PRQ33028"/>
    <property type="gene ID" value="RchiOBHm_Chr5g0052931"/>
</dbReference>
<dbReference type="AlphaFoldDB" id="A0A2P6QFT2"/>
<proteinExistence type="predicted"/>
<name>A0A2P6QFT2_ROSCH</name>
<comment type="caution">
    <text evidence="1">The sequence shown here is derived from an EMBL/GenBank/DDBJ whole genome shotgun (WGS) entry which is preliminary data.</text>
</comment>
<sequence length="70" mass="8016">MIFRKSFQFCIKLPFSEIFQKYFLFFPILETQFIFSLSSRVGTSPFAGVYLPLPATSEQETTSSSFASLL</sequence>
<dbReference type="Proteomes" id="UP000238479">
    <property type="component" value="Chromosome 5"/>
</dbReference>
<evidence type="ECO:0000313" key="2">
    <source>
        <dbReference type="Proteomes" id="UP000238479"/>
    </source>
</evidence>
<gene>
    <name evidence="1" type="ORF">RchiOBHm_Chr5g0052931</name>
</gene>
<evidence type="ECO:0000313" key="1">
    <source>
        <dbReference type="EMBL" id="PRQ33028.1"/>
    </source>
</evidence>
<keyword evidence="2" id="KW-1185">Reference proteome</keyword>
<organism evidence="1 2">
    <name type="scientific">Rosa chinensis</name>
    <name type="common">China rose</name>
    <dbReference type="NCBI Taxonomy" id="74649"/>
    <lineage>
        <taxon>Eukaryota</taxon>
        <taxon>Viridiplantae</taxon>
        <taxon>Streptophyta</taxon>
        <taxon>Embryophyta</taxon>
        <taxon>Tracheophyta</taxon>
        <taxon>Spermatophyta</taxon>
        <taxon>Magnoliopsida</taxon>
        <taxon>eudicotyledons</taxon>
        <taxon>Gunneridae</taxon>
        <taxon>Pentapetalae</taxon>
        <taxon>rosids</taxon>
        <taxon>fabids</taxon>
        <taxon>Rosales</taxon>
        <taxon>Rosaceae</taxon>
        <taxon>Rosoideae</taxon>
        <taxon>Rosoideae incertae sedis</taxon>
        <taxon>Rosa</taxon>
    </lineage>
</organism>
<accession>A0A2P6QFT2</accession>
<reference evidence="1 2" key="1">
    <citation type="journal article" date="2018" name="Nat. Genet.">
        <title>The Rosa genome provides new insights in the design of modern roses.</title>
        <authorList>
            <person name="Bendahmane M."/>
        </authorList>
    </citation>
    <scope>NUCLEOTIDE SEQUENCE [LARGE SCALE GENOMIC DNA]</scope>
    <source>
        <strain evidence="2">cv. Old Blush</strain>
    </source>
</reference>
<protein>
    <submittedName>
        <fullName evidence="1">Uncharacterized protein</fullName>
    </submittedName>
</protein>